<comment type="caution">
    <text evidence="1">The sequence shown here is derived from an EMBL/GenBank/DDBJ whole genome shotgun (WGS) entry which is preliminary data.</text>
</comment>
<evidence type="ECO:0000313" key="2">
    <source>
        <dbReference type="Proteomes" id="UP000789525"/>
    </source>
</evidence>
<dbReference type="EMBL" id="CAJVPT010065617">
    <property type="protein sequence ID" value="CAG8772149.1"/>
    <property type="molecule type" value="Genomic_DNA"/>
</dbReference>
<accession>A0ACA9R1F2</accession>
<sequence length="72" mass="7946">MAWSDIARALNRVSTAQKRGSINTYDIVLPALSQDGKSAFMEIGDIRQWEGDAKQRNSTSGQKSSSTQEPMQ</sequence>
<evidence type="ECO:0000313" key="1">
    <source>
        <dbReference type="EMBL" id="CAG8772149.1"/>
    </source>
</evidence>
<gene>
    <name evidence="1" type="ORF">ACOLOM_LOCUS13861</name>
</gene>
<organism evidence="1 2">
    <name type="scientific">Acaulospora colombiana</name>
    <dbReference type="NCBI Taxonomy" id="27376"/>
    <lineage>
        <taxon>Eukaryota</taxon>
        <taxon>Fungi</taxon>
        <taxon>Fungi incertae sedis</taxon>
        <taxon>Mucoromycota</taxon>
        <taxon>Glomeromycotina</taxon>
        <taxon>Glomeromycetes</taxon>
        <taxon>Diversisporales</taxon>
        <taxon>Acaulosporaceae</taxon>
        <taxon>Acaulospora</taxon>
    </lineage>
</organism>
<proteinExistence type="predicted"/>
<name>A0ACA9R1F2_9GLOM</name>
<dbReference type="Proteomes" id="UP000789525">
    <property type="component" value="Unassembled WGS sequence"/>
</dbReference>
<feature type="non-terminal residue" evidence="1">
    <location>
        <position position="72"/>
    </location>
</feature>
<reference evidence="1" key="1">
    <citation type="submission" date="2021-06" db="EMBL/GenBank/DDBJ databases">
        <authorList>
            <person name="Kallberg Y."/>
            <person name="Tangrot J."/>
            <person name="Rosling A."/>
        </authorList>
    </citation>
    <scope>NUCLEOTIDE SEQUENCE</scope>
    <source>
        <strain evidence="1">CL356</strain>
    </source>
</reference>
<keyword evidence="2" id="KW-1185">Reference proteome</keyword>
<protein>
    <submittedName>
        <fullName evidence="1">2818_t:CDS:1</fullName>
    </submittedName>
</protein>